<proteinExistence type="predicted"/>
<evidence type="ECO:0000256" key="1">
    <source>
        <dbReference type="SAM" id="Phobius"/>
    </source>
</evidence>
<keyword evidence="1" id="KW-1133">Transmembrane helix</keyword>
<protein>
    <submittedName>
        <fullName evidence="3">Ovule protein</fullName>
    </submittedName>
</protein>
<evidence type="ECO:0000313" key="3">
    <source>
        <dbReference type="WBParaSite" id="Hba_00253"/>
    </source>
</evidence>
<accession>A0A1I7W6K8</accession>
<reference evidence="3" key="1">
    <citation type="submission" date="2016-11" db="UniProtKB">
        <authorList>
            <consortium name="WormBaseParasite"/>
        </authorList>
    </citation>
    <scope>IDENTIFICATION</scope>
</reference>
<dbReference type="AlphaFoldDB" id="A0A1I7W6K8"/>
<evidence type="ECO:0000313" key="2">
    <source>
        <dbReference type="Proteomes" id="UP000095283"/>
    </source>
</evidence>
<keyword evidence="1" id="KW-0472">Membrane</keyword>
<keyword evidence="1" id="KW-0812">Transmembrane</keyword>
<sequence>MMAEEYSGYCLSIFFAFIRDANRTTYKDVFGFFLSHSLFYFIICFWGSLLMNATVGSPGYHDESGGRPFSPRPSCVILYIVLEQCIYILTNTAAYSRQKKKLLYQYIFIETFGSVMRKHAKSSEQSYKFTIRHMAAQSD</sequence>
<organism evidence="2 3">
    <name type="scientific">Heterorhabditis bacteriophora</name>
    <name type="common">Entomopathogenic nematode worm</name>
    <dbReference type="NCBI Taxonomy" id="37862"/>
    <lineage>
        <taxon>Eukaryota</taxon>
        <taxon>Metazoa</taxon>
        <taxon>Ecdysozoa</taxon>
        <taxon>Nematoda</taxon>
        <taxon>Chromadorea</taxon>
        <taxon>Rhabditida</taxon>
        <taxon>Rhabditina</taxon>
        <taxon>Rhabditomorpha</taxon>
        <taxon>Strongyloidea</taxon>
        <taxon>Heterorhabditidae</taxon>
        <taxon>Heterorhabditis</taxon>
    </lineage>
</organism>
<feature type="transmembrane region" description="Helical" evidence="1">
    <location>
        <begin position="29"/>
        <end position="49"/>
    </location>
</feature>
<feature type="transmembrane region" description="Helical" evidence="1">
    <location>
        <begin position="76"/>
        <end position="95"/>
    </location>
</feature>
<name>A0A1I7W6K8_HETBA</name>
<dbReference type="WBParaSite" id="Hba_00253">
    <property type="protein sequence ID" value="Hba_00253"/>
    <property type="gene ID" value="Hba_00253"/>
</dbReference>
<dbReference type="Proteomes" id="UP000095283">
    <property type="component" value="Unplaced"/>
</dbReference>
<keyword evidence="2" id="KW-1185">Reference proteome</keyword>